<dbReference type="GO" id="GO:0000270">
    <property type="term" value="P:peptidoglycan metabolic process"/>
    <property type="evidence" value="ECO:0007669"/>
    <property type="project" value="InterPro"/>
</dbReference>
<dbReference type="PANTHER" id="PTHR37423:SF2">
    <property type="entry name" value="MEMBRANE-BOUND LYTIC MUREIN TRANSGLYCOSYLASE C"/>
    <property type="match status" value="1"/>
</dbReference>
<dbReference type="Pfam" id="PF01464">
    <property type="entry name" value="SLT"/>
    <property type="match status" value="1"/>
</dbReference>
<protein>
    <submittedName>
        <fullName evidence="5">Lytic transglycosylase catalytic</fullName>
    </submittedName>
</protein>
<reference evidence="5 6" key="1">
    <citation type="journal article" date="2011" name="Stand. Genomic Sci.">
        <title>Complete genome sequence of the acetate-degrading sulfate reducer Desulfobacca acetoxidans type strain (ASRB2).</title>
        <authorList>
            <person name="Goker M."/>
            <person name="Teshima H."/>
            <person name="Lapidus A."/>
            <person name="Nolan M."/>
            <person name="Lucas S."/>
            <person name="Hammon N."/>
            <person name="Deshpande S."/>
            <person name="Cheng J.F."/>
            <person name="Tapia R."/>
            <person name="Han C."/>
            <person name="Goodwin L."/>
            <person name="Pitluck S."/>
            <person name="Huntemann M."/>
            <person name="Liolios K."/>
            <person name="Ivanova N."/>
            <person name="Pagani I."/>
            <person name="Mavromatis K."/>
            <person name="Ovchinikova G."/>
            <person name="Pati A."/>
            <person name="Chen A."/>
            <person name="Palaniappan K."/>
            <person name="Land M."/>
            <person name="Hauser L."/>
            <person name="Brambilla E.M."/>
            <person name="Rohde M."/>
            <person name="Spring S."/>
            <person name="Detter J.C."/>
            <person name="Woyke T."/>
            <person name="Bristow J."/>
            <person name="Eisen J.A."/>
            <person name="Markowitz V."/>
            <person name="Hugenholtz P."/>
            <person name="Kyrpides N.C."/>
            <person name="Klenk H.P."/>
        </authorList>
    </citation>
    <scope>NUCLEOTIDE SEQUENCE [LARGE SCALE GENOMIC DNA]</scope>
    <source>
        <strain evidence="6">ATCC 700848 / DSM 11109 / ASRB2</strain>
    </source>
</reference>
<dbReference type="HOGENOM" id="CLU_707376_0_0_7"/>
<dbReference type="SUPFAM" id="SSF53955">
    <property type="entry name" value="Lysozyme-like"/>
    <property type="match status" value="1"/>
</dbReference>
<dbReference type="EMBL" id="CP002629">
    <property type="protein sequence ID" value="AEB08948.1"/>
    <property type="molecule type" value="Genomic_DNA"/>
</dbReference>
<dbReference type="InterPro" id="IPR000189">
    <property type="entry name" value="Transglyc_AS"/>
</dbReference>
<dbReference type="AlphaFoldDB" id="F2NHA6"/>
<keyword evidence="6" id="KW-1185">Reference proteome</keyword>
<keyword evidence="3" id="KW-0472">Membrane</keyword>
<evidence type="ECO:0000256" key="1">
    <source>
        <dbReference type="ARBA" id="ARBA00007734"/>
    </source>
</evidence>
<keyword evidence="3" id="KW-0812">Transmembrane</keyword>
<evidence type="ECO:0000256" key="3">
    <source>
        <dbReference type="SAM" id="Phobius"/>
    </source>
</evidence>
<feature type="transmembrane region" description="Helical" evidence="3">
    <location>
        <begin position="12"/>
        <end position="32"/>
    </location>
</feature>
<comment type="similarity">
    <text evidence="1">Belongs to the transglycosylase Slt family.</text>
</comment>
<evidence type="ECO:0000256" key="2">
    <source>
        <dbReference type="SAM" id="MobiDB-lite"/>
    </source>
</evidence>
<evidence type="ECO:0000313" key="6">
    <source>
        <dbReference type="Proteomes" id="UP000000483"/>
    </source>
</evidence>
<feature type="region of interest" description="Disordered" evidence="2">
    <location>
        <begin position="43"/>
        <end position="66"/>
    </location>
</feature>
<proteinExistence type="inferred from homology"/>
<sequence length="390" mass="43328">MPLAQRVPLTGIIWSIWLIFCIACFVVLLLPLDNAAERRNSAEEVAVLEQPPSEKPDGDLEKNDGYCRVGKSGKGSLQRPLRLLASQRPGLLYAPDINAAAITVNDRGQVVVAEKQPEEAAMVAAQSDPPTLAPDPAPVEQEIEAKKRELWDEEAFQAMLGRYEVEMKRQDFSRRAEQLPKNWLSELIKKYSRLHMVDSKLVWAVMRHESGFNPRAVSPKGAMGLMQLIPSTAALMGVSDPFDVEQNINGGVRYLKICLTKFNNNVIWALAAYNAGPDNVVKYQGCPPFAETRTYVLRVMRDYTGHSTYLPLPLLAAARLGEQPETTEAAPEQSGLDWNVPKAKFKIGGPKWLTPPRPTIILARIPAAVRQNPEVVRLLAKHNGQPKYLP</sequence>
<dbReference type="InterPro" id="IPR023346">
    <property type="entry name" value="Lysozyme-like_dom_sf"/>
</dbReference>
<dbReference type="InterPro" id="IPR008258">
    <property type="entry name" value="Transglycosylase_SLT_dom_1"/>
</dbReference>
<evidence type="ECO:0000313" key="5">
    <source>
        <dbReference type="EMBL" id="AEB08948.1"/>
    </source>
</evidence>
<dbReference type="RefSeq" id="WP_013706060.1">
    <property type="nucleotide sequence ID" value="NC_015388.1"/>
</dbReference>
<reference evidence="6" key="2">
    <citation type="submission" date="2011-03" db="EMBL/GenBank/DDBJ databases">
        <title>The complete genome of Desulfobacca acetoxidans DSM 11109.</title>
        <authorList>
            <consortium name="US DOE Joint Genome Institute (JGI-PGF)"/>
            <person name="Lucas S."/>
            <person name="Copeland A."/>
            <person name="Lapidus A."/>
            <person name="Bruce D."/>
            <person name="Goodwin L."/>
            <person name="Pitluck S."/>
            <person name="Peters L."/>
            <person name="Kyrpides N."/>
            <person name="Mavromatis K."/>
            <person name="Ivanova N."/>
            <person name="Ovchinnikova G."/>
            <person name="Teshima H."/>
            <person name="Detter J.C."/>
            <person name="Han C."/>
            <person name="Land M."/>
            <person name="Hauser L."/>
            <person name="Markowitz V."/>
            <person name="Cheng J.-F."/>
            <person name="Hugenholtz P."/>
            <person name="Woyke T."/>
            <person name="Wu D."/>
            <person name="Spring S."/>
            <person name="Schueler E."/>
            <person name="Brambilla E."/>
            <person name="Klenk H.-P."/>
            <person name="Eisen J.A."/>
        </authorList>
    </citation>
    <scope>NUCLEOTIDE SEQUENCE [LARGE SCALE GENOMIC DNA]</scope>
    <source>
        <strain evidence="6">ATCC 700848 / DSM 11109 / ASRB2</strain>
    </source>
</reference>
<name>F2NHA6_DESAR</name>
<gene>
    <name evidence="5" type="ordered locus">Desac_1084</name>
</gene>
<evidence type="ECO:0000259" key="4">
    <source>
        <dbReference type="Pfam" id="PF01464"/>
    </source>
</evidence>
<dbReference type="PROSITE" id="PS00922">
    <property type="entry name" value="TRANSGLYCOSYLASE"/>
    <property type="match status" value="1"/>
</dbReference>
<feature type="compositionally biased region" description="Basic and acidic residues" evidence="2">
    <location>
        <begin position="52"/>
        <end position="65"/>
    </location>
</feature>
<dbReference type="CDD" id="cd00254">
    <property type="entry name" value="LT-like"/>
    <property type="match status" value="1"/>
</dbReference>
<dbReference type="KEGG" id="dao:Desac_1084"/>
<dbReference type="GO" id="GO:0008933">
    <property type="term" value="F:peptidoglycan lytic transglycosylase activity"/>
    <property type="evidence" value="ECO:0007669"/>
    <property type="project" value="InterPro"/>
</dbReference>
<feature type="domain" description="Transglycosylase SLT" evidence="4">
    <location>
        <begin position="187"/>
        <end position="286"/>
    </location>
</feature>
<dbReference type="Gene3D" id="1.10.530.10">
    <property type="match status" value="1"/>
</dbReference>
<dbReference type="GO" id="GO:0016020">
    <property type="term" value="C:membrane"/>
    <property type="evidence" value="ECO:0007669"/>
    <property type="project" value="InterPro"/>
</dbReference>
<organism evidence="5 6">
    <name type="scientific">Desulfobacca acetoxidans (strain ATCC 700848 / DSM 11109 / ASRB2)</name>
    <dbReference type="NCBI Taxonomy" id="880072"/>
    <lineage>
        <taxon>Bacteria</taxon>
        <taxon>Pseudomonadati</taxon>
        <taxon>Thermodesulfobacteriota</taxon>
        <taxon>Desulfobaccia</taxon>
        <taxon>Desulfobaccales</taxon>
        <taxon>Desulfobaccaceae</taxon>
        <taxon>Desulfobacca</taxon>
    </lineage>
</organism>
<accession>F2NHA6</accession>
<dbReference type="PANTHER" id="PTHR37423">
    <property type="entry name" value="SOLUBLE LYTIC MUREIN TRANSGLYCOSYLASE-RELATED"/>
    <property type="match status" value="1"/>
</dbReference>
<dbReference type="eggNOG" id="COG0741">
    <property type="taxonomic scope" value="Bacteria"/>
</dbReference>
<dbReference type="Proteomes" id="UP000000483">
    <property type="component" value="Chromosome"/>
</dbReference>
<keyword evidence="3" id="KW-1133">Transmembrane helix</keyword>